<organism evidence="1 2">
    <name type="scientific">Tanticharoenia sakaeratensis NBRC 103193</name>
    <dbReference type="NCBI Taxonomy" id="1231623"/>
    <lineage>
        <taxon>Bacteria</taxon>
        <taxon>Pseudomonadati</taxon>
        <taxon>Pseudomonadota</taxon>
        <taxon>Alphaproteobacteria</taxon>
        <taxon>Acetobacterales</taxon>
        <taxon>Acetobacteraceae</taxon>
        <taxon>Tanticharoenia</taxon>
    </lineage>
</organism>
<evidence type="ECO:0000313" key="1">
    <source>
        <dbReference type="EMBL" id="GAN53693.1"/>
    </source>
</evidence>
<dbReference type="Proteomes" id="UP000032679">
    <property type="component" value="Unassembled WGS sequence"/>
</dbReference>
<dbReference type="GO" id="GO:0003677">
    <property type="term" value="F:DNA binding"/>
    <property type="evidence" value="ECO:0007669"/>
    <property type="project" value="InterPro"/>
</dbReference>
<dbReference type="Gene3D" id="3.40.50.10110">
    <property type="entry name" value="DNA polymerase III subunit chi"/>
    <property type="match status" value="1"/>
</dbReference>
<keyword evidence="2" id="KW-1185">Reference proteome</keyword>
<dbReference type="NCBIfam" id="NF004347">
    <property type="entry name" value="PRK05728.1-4"/>
    <property type="match status" value="1"/>
</dbReference>
<comment type="caution">
    <text evidence="1">The sequence shown here is derived from an EMBL/GenBank/DDBJ whole genome shotgun (WGS) entry which is preliminary data.</text>
</comment>
<dbReference type="GO" id="GO:0006260">
    <property type="term" value="P:DNA replication"/>
    <property type="evidence" value="ECO:0007669"/>
    <property type="project" value="InterPro"/>
</dbReference>
<dbReference type="PANTHER" id="PTHR38767">
    <property type="entry name" value="DNA POLYMERASE III SUBUNIT CHI"/>
    <property type="match status" value="1"/>
</dbReference>
<dbReference type="GO" id="GO:0032298">
    <property type="term" value="P:positive regulation of DNA-templated DNA replication initiation"/>
    <property type="evidence" value="ECO:0007669"/>
    <property type="project" value="TreeGrafter"/>
</dbReference>
<dbReference type="Pfam" id="PF04364">
    <property type="entry name" value="DNA_pol3_chi"/>
    <property type="match status" value="1"/>
</dbReference>
<proteinExistence type="predicted"/>
<dbReference type="GO" id="GO:0003887">
    <property type="term" value="F:DNA-directed DNA polymerase activity"/>
    <property type="evidence" value="ECO:0007669"/>
    <property type="project" value="InterPro"/>
</dbReference>
<sequence>MRWPVRGRAHERRVTEIGFYHLTRSTPEQALPALLGRTLDTGARAVVRCASAEQVRALDAALWRSTDPVWLPHGASGGPSPGRQPIWLTAGDDVPNGATFAFLLSGVGEVAALDGFARVFDLFDGGEEAQVAAARTRWTAAKAAGFTLAYWQQQQRGWKRAR</sequence>
<protein>
    <submittedName>
        <fullName evidence="1">DNA polymerase III subunit chi</fullName>
    </submittedName>
</protein>
<evidence type="ECO:0000313" key="2">
    <source>
        <dbReference type="Proteomes" id="UP000032679"/>
    </source>
</evidence>
<gene>
    <name evidence="1" type="ORF">Tasa_010_240</name>
</gene>
<dbReference type="SUPFAM" id="SSF102400">
    <property type="entry name" value="DNA polymerase III chi subunit"/>
    <property type="match status" value="1"/>
</dbReference>
<reference evidence="1 2" key="1">
    <citation type="submission" date="2012-10" db="EMBL/GenBank/DDBJ databases">
        <title>Genome sequencing of Tanticharoenia sakaeratensis NBRC 103193.</title>
        <authorList>
            <person name="Azuma Y."/>
            <person name="Hadano H."/>
            <person name="Hirakawa H."/>
            <person name="Matsushita K."/>
        </authorList>
    </citation>
    <scope>NUCLEOTIDE SEQUENCE [LARGE SCALE GENOMIC DNA]</scope>
    <source>
        <strain evidence="1 2">NBRC 103193</strain>
    </source>
</reference>
<name>A0A0D6MK89_9PROT</name>
<dbReference type="STRING" id="1231623.Tasa_010_240"/>
<dbReference type="InterPro" id="IPR007459">
    <property type="entry name" value="DNA_pol3_chi"/>
</dbReference>
<dbReference type="AlphaFoldDB" id="A0A0D6MK89"/>
<dbReference type="EMBL" id="BALE01000010">
    <property type="protein sequence ID" value="GAN53693.1"/>
    <property type="molecule type" value="Genomic_DNA"/>
</dbReference>
<dbReference type="InterPro" id="IPR036768">
    <property type="entry name" value="PolIII_chi_sf"/>
</dbReference>
<accession>A0A0D6MK89</accession>
<dbReference type="PANTHER" id="PTHR38767:SF1">
    <property type="entry name" value="DNA POLYMERASE III SUBUNIT CHI"/>
    <property type="match status" value="1"/>
</dbReference>